<dbReference type="GO" id="GO:0000981">
    <property type="term" value="F:DNA-binding transcription factor activity, RNA polymerase II-specific"/>
    <property type="evidence" value="ECO:0007669"/>
    <property type="project" value="InterPro"/>
</dbReference>
<keyword evidence="8" id="KW-1185">Reference proteome</keyword>
<dbReference type="AlphaFoldDB" id="A0AA40DWW9"/>
<dbReference type="GO" id="GO:0005634">
    <property type="term" value="C:nucleus"/>
    <property type="evidence" value="ECO:0007669"/>
    <property type="project" value="UniProtKB-SubCell"/>
</dbReference>
<accession>A0AA40DWW9</accession>
<proteinExistence type="predicted"/>
<evidence type="ECO:0000256" key="2">
    <source>
        <dbReference type="ARBA" id="ARBA00023015"/>
    </source>
</evidence>
<reference evidence="7" key="1">
    <citation type="submission" date="2023-06" db="EMBL/GenBank/DDBJ databases">
        <title>Genome-scale phylogeny and comparative genomics of the fungal order Sordariales.</title>
        <authorList>
            <consortium name="Lawrence Berkeley National Laboratory"/>
            <person name="Hensen N."/>
            <person name="Bonometti L."/>
            <person name="Westerberg I."/>
            <person name="Brannstrom I.O."/>
            <person name="Guillou S."/>
            <person name="Cros-Aarteil S."/>
            <person name="Calhoun S."/>
            <person name="Haridas S."/>
            <person name="Kuo A."/>
            <person name="Mondo S."/>
            <person name="Pangilinan J."/>
            <person name="Riley R."/>
            <person name="Labutti K."/>
            <person name="Andreopoulos B."/>
            <person name="Lipzen A."/>
            <person name="Chen C."/>
            <person name="Yanf M."/>
            <person name="Daum C."/>
            <person name="Ng V."/>
            <person name="Clum A."/>
            <person name="Steindorff A."/>
            <person name="Ohm R."/>
            <person name="Martin F."/>
            <person name="Silar P."/>
            <person name="Natvig D."/>
            <person name="Lalanne C."/>
            <person name="Gautier V."/>
            <person name="Ament-Velasquez S.L."/>
            <person name="Kruys A."/>
            <person name="Hutchinson M.I."/>
            <person name="Powell A.J."/>
            <person name="Barry K."/>
            <person name="Miller A.N."/>
            <person name="Grigoriev I.V."/>
            <person name="Debuchy R."/>
            <person name="Gladieux P."/>
            <person name="Thoren M.H."/>
            <person name="Johannesson H."/>
        </authorList>
    </citation>
    <scope>NUCLEOTIDE SEQUENCE</scope>
    <source>
        <strain evidence="7">SMH4607-1</strain>
    </source>
</reference>
<evidence type="ECO:0000313" key="8">
    <source>
        <dbReference type="Proteomes" id="UP001172102"/>
    </source>
</evidence>
<dbReference type="Gene3D" id="4.10.240.10">
    <property type="entry name" value="Zn(2)-C6 fungal-type DNA-binding domain"/>
    <property type="match status" value="1"/>
</dbReference>
<dbReference type="Proteomes" id="UP001172102">
    <property type="component" value="Unassembled WGS sequence"/>
</dbReference>
<evidence type="ECO:0000256" key="6">
    <source>
        <dbReference type="SAM" id="MobiDB-lite"/>
    </source>
</evidence>
<dbReference type="SUPFAM" id="SSF57701">
    <property type="entry name" value="Zn2/Cys6 DNA-binding domain"/>
    <property type="match status" value="1"/>
</dbReference>
<name>A0AA40DWW9_9PEZI</name>
<dbReference type="InterPro" id="IPR051089">
    <property type="entry name" value="prtT"/>
</dbReference>
<dbReference type="InterPro" id="IPR036864">
    <property type="entry name" value="Zn2-C6_fun-type_DNA-bd_sf"/>
</dbReference>
<dbReference type="GO" id="GO:0008270">
    <property type="term" value="F:zinc ion binding"/>
    <property type="evidence" value="ECO:0007669"/>
    <property type="project" value="InterPro"/>
</dbReference>
<keyword evidence="5" id="KW-0539">Nucleus</keyword>
<protein>
    <recommendedName>
        <fullName evidence="9">Zn(2)-C6 fungal-type domain-containing protein</fullName>
    </recommendedName>
</protein>
<evidence type="ECO:0000256" key="5">
    <source>
        <dbReference type="ARBA" id="ARBA00023242"/>
    </source>
</evidence>
<keyword evidence="4" id="KW-0804">Transcription</keyword>
<organism evidence="7 8">
    <name type="scientific">Lasiosphaeris hirsuta</name>
    <dbReference type="NCBI Taxonomy" id="260670"/>
    <lineage>
        <taxon>Eukaryota</taxon>
        <taxon>Fungi</taxon>
        <taxon>Dikarya</taxon>
        <taxon>Ascomycota</taxon>
        <taxon>Pezizomycotina</taxon>
        <taxon>Sordariomycetes</taxon>
        <taxon>Sordariomycetidae</taxon>
        <taxon>Sordariales</taxon>
        <taxon>Lasiosphaeriaceae</taxon>
        <taxon>Lasiosphaeris</taxon>
    </lineage>
</organism>
<feature type="region of interest" description="Disordered" evidence="6">
    <location>
        <begin position="79"/>
        <end position="98"/>
    </location>
</feature>
<dbReference type="PANTHER" id="PTHR31845:SF37">
    <property type="entry name" value="TRANSCRIPTION FACTOR DOMAIN-CONTAINING PROTEIN"/>
    <property type="match status" value="1"/>
</dbReference>
<dbReference type="EMBL" id="JAUKUA010000004">
    <property type="protein sequence ID" value="KAK0716061.1"/>
    <property type="molecule type" value="Genomic_DNA"/>
</dbReference>
<evidence type="ECO:0000256" key="1">
    <source>
        <dbReference type="ARBA" id="ARBA00004123"/>
    </source>
</evidence>
<dbReference type="InterPro" id="IPR001138">
    <property type="entry name" value="Zn2Cys6_DnaBD"/>
</dbReference>
<sequence>MRKVQRHSPANDMSPLLKTCQICIRAKIRCETTQDSKVCDRCLRLTKICVFVPARRRNVVPRNRIEQLEERLDYAMNSLSPGLEEGQPTSTSGTGYSPPNLQMGPLAASWDPFTRGLLDVDRANGLLNLFRSTMTAHFPFVVVSNTTTLQDLRQQQPCLCLAVLAVAAFEDFVLQRKLSGLFNQVLASRMVVAGKIISFDILQGLLVHLAWAHYQPRPRSYSQHLHIATSIVSDLRLDRQRKPQLWKVDFNNDEGHSTEWGSHELRALIGTYYLTSSSSIVLQKMRHFPYATFILESCEKLEQRAEFPTDKHLKQIVQIQRLSEEVDDIVANGTVKSTVDEANTKLATIRNQLGTFKTQLSFALSECPTLLLQLGMIELVISQRFLPGSPLPAALISASQGPRYNGAQVVDVFSDSILASKSLINILITMSPGQEKILSNLEWITLSCALSFSARLSLLAGDDRISHLTKHLQRSLDIRHTLRQVILRLSSMVSPGEDSSGDRDTFYHFLRRAEAIEAWYMRQTVSLTDNKLQGIADFTLVPDSDASELAGGSMDCQLREMNNQSIMDFFSEEMLGTEIWEPLPLDSLNDFRG</sequence>
<keyword evidence="3" id="KW-0238">DNA-binding</keyword>
<gene>
    <name evidence="7" type="ORF">B0H67DRAFT_256615</name>
</gene>
<keyword evidence="2" id="KW-0805">Transcription regulation</keyword>
<comment type="subcellular location">
    <subcellularLocation>
        <location evidence="1">Nucleus</location>
    </subcellularLocation>
</comment>
<evidence type="ECO:0008006" key="9">
    <source>
        <dbReference type="Google" id="ProtNLM"/>
    </source>
</evidence>
<evidence type="ECO:0000256" key="3">
    <source>
        <dbReference type="ARBA" id="ARBA00023125"/>
    </source>
</evidence>
<comment type="caution">
    <text evidence="7">The sequence shown here is derived from an EMBL/GenBank/DDBJ whole genome shotgun (WGS) entry which is preliminary data.</text>
</comment>
<dbReference type="CDD" id="cd00067">
    <property type="entry name" value="GAL4"/>
    <property type="match status" value="1"/>
</dbReference>
<feature type="compositionally biased region" description="Polar residues" evidence="6">
    <location>
        <begin position="87"/>
        <end position="98"/>
    </location>
</feature>
<evidence type="ECO:0000313" key="7">
    <source>
        <dbReference type="EMBL" id="KAK0716061.1"/>
    </source>
</evidence>
<dbReference type="GO" id="GO:0000976">
    <property type="term" value="F:transcription cis-regulatory region binding"/>
    <property type="evidence" value="ECO:0007669"/>
    <property type="project" value="TreeGrafter"/>
</dbReference>
<dbReference type="PANTHER" id="PTHR31845">
    <property type="entry name" value="FINGER DOMAIN PROTEIN, PUTATIVE-RELATED"/>
    <property type="match status" value="1"/>
</dbReference>
<evidence type="ECO:0000256" key="4">
    <source>
        <dbReference type="ARBA" id="ARBA00023163"/>
    </source>
</evidence>